<dbReference type="CDD" id="cd16917">
    <property type="entry name" value="HATPase_UhpB-NarQ-NarX-like"/>
    <property type="match status" value="1"/>
</dbReference>
<dbReference type="PROSITE" id="PS50885">
    <property type="entry name" value="HAMP"/>
    <property type="match status" value="1"/>
</dbReference>
<keyword evidence="7" id="KW-0902">Two-component regulatory system</keyword>
<dbReference type="EC" id="2.7.13.3" evidence="3"/>
<reference evidence="13" key="1">
    <citation type="journal article" date="2019" name="Int. J. Syst. Evol. Microbiol.">
        <title>The Global Catalogue of Microorganisms (GCM) 10K type strain sequencing project: providing services to taxonomists for standard genome sequencing and annotation.</title>
        <authorList>
            <consortium name="The Broad Institute Genomics Platform"/>
            <consortium name="The Broad Institute Genome Sequencing Center for Infectious Disease"/>
            <person name="Wu L."/>
            <person name="Ma J."/>
        </authorList>
    </citation>
    <scope>NUCLEOTIDE SEQUENCE [LARGE SCALE GENOMIC DNA]</scope>
    <source>
        <strain evidence="13">CCUG 48884</strain>
    </source>
</reference>
<dbReference type="SMART" id="SM00387">
    <property type="entry name" value="HATPase_c"/>
    <property type="match status" value="1"/>
</dbReference>
<proteinExistence type="predicted"/>
<dbReference type="InterPro" id="IPR003660">
    <property type="entry name" value="HAMP_dom"/>
</dbReference>
<comment type="subcellular location">
    <subcellularLocation>
        <location evidence="2">Membrane</location>
    </subcellularLocation>
</comment>
<evidence type="ECO:0000313" key="13">
    <source>
        <dbReference type="Proteomes" id="UP001597158"/>
    </source>
</evidence>
<comment type="catalytic activity">
    <reaction evidence="1">
        <text>ATP + protein L-histidine = ADP + protein N-phospho-L-histidine.</text>
        <dbReference type="EC" id="2.7.13.3"/>
    </reaction>
</comment>
<gene>
    <name evidence="12" type="ORF">ACFQ4M_02200</name>
</gene>
<evidence type="ECO:0000259" key="11">
    <source>
        <dbReference type="PROSITE" id="PS50885"/>
    </source>
</evidence>
<keyword evidence="4" id="KW-0597">Phosphoprotein</keyword>
<keyword evidence="6 12" id="KW-0418">Kinase</keyword>
<dbReference type="Gene3D" id="6.10.340.10">
    <property type="match status" value="1"/>
</dbReference>
<keyword evidence="9" id="KW-0472">Membrane</keyword>
<feature type="transmembrane region" description="Helical" evidence="9">
    <location>
        <begin position="184"/>
        <end position="206"/>
    </location>
</feature>
<evidence type="ECO:0000256" key="7">
    <source>
        <dbReference type="ARBA" id="ARBA00023012"/>
    </source>
</evidence>
<dbReference type="PANTHER" id="PTHR24421:SF58">
    <property type="entry name" value="SIGNAL TRANSDUCTION HISTIDINE-PROTEIN KINASE_PHOSPHATASE UHPB"/>
    <property type="match status" value="1"/>
</dbReference>
<keyword evidence="13" id="KW-1185">Reference proteome</keyword>
<dbReference type="EMBL" id="JBHTMC010000002">
    <property type="protein sequence ID" value="MFD1262377.1"/>
    <property type="molecule type" value="Genomic_DNA"/>
</dbReference>
<feature type="domain" description="HAMP" evidence="11">
    <location>
        <begin position="210"/>
        <end position="262"/>
    </location>
</feature>
<dbReference type="Gene3D" id="3.30.565.10">
    <property type="entry name" value="Histidine kinase-like ATPase, C-terminal domain"/>
    <property type="match status" value="1"/>
</dbReference>
<dbReference type="InterPro" id="IPR005467">
    <property type="entry name" value="His_kinase_dom"/>
</dbReference>
<evidence type="ECO:0000256" key="2">
    <source>
        <dbReference type="ARBA" id="ARBA00004370"/>
    </source>
</evidence>
<accession>A0ABW3W9S3</accession>
<evidence type="ECO:0000256" key="3">
    <source>
        <dbReference type="ARBA" id="ARBA00012438"/>
    </source>
</evidence>
<dbReference type="PANTHER" id="PTHR24421">
    <property type="entry name" value="NITRATE/NITRITE SENSOR PROTEIN NARX-RELATED"/>
    <property type="match status" value="1"/>
</dbReference>
<evidence type="ECO:0000256" key="6">
    <source>
        <dbReference type="ARBA" id="ARBA00022777"/>
    </source>
</evidence>
<dbReference type="Pfam" id="PF00672">
    <property type="entry name" value="HAMP"/>
    <property type="match status" value="1"/>
</dbReference>
<dbReference type="Proteomes" id="UP001597158">
    <property type="component" value="Unassembled WGS sequence"/>
</dbReference>
<evidence type="ECO:0000256" key="1">
    <source>
        <dbReference type="ARBA" id="ARBA00000085"/>
    </source>
</evidence>
<dbReference type="InterPro" id="IPR036890">
    <property type="entry name" value="HATPase_C_sf"/>
</dbReference>
<dbReference type="Pfam" id="PF02518">
    <property type="entry name" value="HATPase_c"/>
    <property type="match status" value="1"/>
</dbReference>
<feature type="transmembrane region" description="Helical" evidence="9">
    <location>
        <begin position="43"/>
        <end position="62"/>
    </location>
</feature>
<sequence>MPPEAESTNRLDRTPPPAPDAARPLVGPTRAALDLQRSLLQRLLAFACLLTLLLLAAHGWQIRQQALADTPDTAAVIQQLLNQDQPRQADVFNRESIRVDLAVLEPLARRLAFCVQVEDLWSRQIGAACVRPAPPRSGAGVVARWLEALHTPADTSVRPLLRAPGVAVGHIHVRPDWHTEASHWLSSMYLVLVGWAALAMLAAVIVRPVRRALRPADQILAAIGRLEGGDTTVRLPAFELDEFRRIANEFNSLAAQLATTRAAERRLATHLLDVREDERHYLARELHDDMGQHLTSLRADAAYLRQSLAASTAHAPLTSVLDSLGETLARMHESIQNIVHRLRPPRLEAFGLIAGLEQLIADSKRMHSGTPSIQFHHQGLFDTLEPTLTIHLYRIVQEGLTNALRHADASQIEIDLQRNGGRLRLSIRDDGKGDTAAPAPEGHGRLGIRERASALGGTVEWISAPGQGTQLRVELPAGTWGAT</sequence>
<comment type="caution">
    <text evidence="12">The sequence shown here is derived from an EMBL/GenBank/DDBJ whole genome shotgun (WGS) entry which is preliminary data.</text>
</comment>
<evidence type="ECO:0000256" key="9">
    <source>
        <dbReference type="SAM" id="Phobius"/>
    </source>
</evidence>
<dbReference type="SMART" id="SM00304">
    <property type="entry name" value="HAMP"/>
    <property type="match status" value="1"/>
</dbReference>
<organism evidence="12 13">
    <name type="scientific">Thauera mechernichensis</name>
    <dbReference type="NCBI Taxonomy" id="82788"/>
    <lineage>
        <taxon>Bacteria</taxon>
        <taxon>Pseudomonadati</taxon>
        <taxon>Pseudomonadota</taxon>
        <taxon>Betaproteobacteria</taxon>
        <taxon>Rhodocyclales</taxon>
        <taxon>Zoogloeaceae</taxon>
        <taxon>Thauera</taxon>
    </lineage>
</organism>
<evidence type="ECO:0000256" key="4">
    <source>
        <dbReference type="ARBA" id="ARBA00022553"/>
    </source>
</evidence>
<dbReference type="GO" id="GO:0016301">
    <property type="term" value="F:kinase activity"/>
    <property type="evidence" value="ECO:0007669"/>
    <property type="project" value="UniProtKB-KW"/>
</dbReference>
<dbReference type="InterPro" id="IPR003594">
    <property type="entry name" value="HATPase_dom"/>
</dbReference>
<feature type="region of interest" description="Disordered" evidence="8">
    <location>
        <begin position="1"/>
        <end position="25"/>
    </location>
</feature>
<dbReference type="SUPFAM" id="SSF55874">
    <property type="entry name" value="ATPase domain of HSP90 chaperone/DNA topoisomerase II/histidine kinase"/>
    <property type="match status" value="1"/>
</dbReference>
<dbReference type="Gene3D" id="1.20.5.1930">
    <property type="match status" value="1"/>
</dbReference>
<dbReference type="InterPro" id="IPR050482">
    <property type="entry name" value="Sensor_HK_TwoCompSys"/>
</dbReference>
<keyword evidence="9" id="KW-1133">Transmembrane helix</keyword>
<dbReference type="PROSITE" id="PS50109">
    <property type="entry name" value="HIS_KIN"/>
    <property type="match status" value="1"/>
</dbReference>
<dbReference type="Pfam" id="PF07730">
    <property type="entry name" value="HisKA_3"/>
    <property type="match status" value="1"/>
</dbReference>
<evidence type="ECO:0000256" key="5">
    <source>
        <dbReference type="ARBA" id="ARBA00022679"/>
    </source>
</evidence>
<evidence type="ECO:0000256" key="8">
    <source>
        <dbReference type="SAM" id="MobiDB-lite"/>
    </source>
</evidence>
<keyword evidence="9" id="KW-0812">Transmembrane</keyword>
<keyword evidence="5" id="KW-0808">Transferase</keyword>
<dbReference type="RefSeq" id="WP_277831404.1">
    <property type="nucleotide sequence ID" value="NZ_JARQZE010000003.1"/>
</dbReference>
<evidence type="ECO:0000259" key="10">
    <source>
        <dbReference type="PROSITE" id="PS50109"/>
    </source>
</evidence>
<evidence type="ECO:0000313" key="12">
    <source>
        <dbReference type="EMBL" id="MFD1262377.1"/>
    </source>
</evidence>
<dbReference type="InterPro" id="IPR011712">
    <property type="entry name" value="Sig_transdc_His_kin_sub3_dim/P"/>
</dbReference>
<protein>
    <recommendedName>
        <fullName evidence="3">histidine kinase</fullName>
        <ecNumber evidence="3">2.7.13.3</ecNumber>
    </recommendedName>
</protein>
<name>A0ABW3W9S3_9RHOO</name>
<feature type="domain" description="Histidine kinase" evidence="10">
    <location>
        <begin position="392"/>
        <end position="479"/>
    </location>
</feature>
<dbReference type="CDD" id="cd06225">
    <property type="entry name" value="HAMP"/>
    <property type="match status" value="1"/>
</dbReference>